<feature type="compositionally biased region" description="Low complexity" evidence="6">
    <location>
        <begin position="70"/>
        <end position="82"/>
    </location>
</feature>
<organism evidence="9 10">
    <name type="scientific">Pyronema omphalodes (strain CBS 100304)</name>
    <name type="common">Pyronema confluens</name>
    <dbReference type="NCBI Taxonomy" id="1076935"/>
    <lineage>
        <taxon>Eukaryota</taxon>
        <taxon>Fungi</taxon>
        <taxon>Dikarya</taxon>
        <taxon>Ascomycota</taxon>
        <taxon>Pezizomycotina</taxon>
        <taxon>Pezizomycetes</taxon>
        <taxon>Pezizales</taxon>
        <taxon>Pyronemataceae</taxon>
        <taxon>Pyronema</taxon>
    </lineage>
</organism>
<sequence length="1351" mass="151025">MAQPMFSHDSQSSQQRRSDMFTSPTPSGSGARGQQLYPDLPTELRTPAPTYNAGAFMTPEHQRAAPPAPVSSQAVVPAKPSATDGLNPLSRAARSIAECLEAEKRYPQLDDIVSQGASHEYEMAQAYAWEPFQRINNYTIPDAIFEQYNRATSHTLMGLFAEIRQAWITVDNRLYMWDYQTQSGFQGFEGQSNTITSVRLLKPKRGVFQDVNYVLVIATTVELFLMGVNATMNARGTMDVTLYDTKMSVPTRGLDVTIIEGSNKTGRIFFGGKGDNDIYEFNYQAEERWFQGRCGKTNHTNTGVSLFAPRLPSWAAGPKDAEFVRQIVIDDSRSLLYTLSSRSTIRIFQMRGQSELFFSLSHPFAQTLSNIRVMVASSPQLTAETPIVSISAVTSQQARRTHLVAVTKSGCRLFMSAVSSDYTHGPDAAPTNMQVIHIRYPPNGVVSNNVRRARVFTPGFFFCFLEKGDQFDELLLSAPDAAKIQVLNDAGGNRLQLVEQGGLINLDSRVEACEMVAGPFAASSGPAGFGNEPATQHDIQSMEIAVLTNSGVHIIRRRRLVEIFDATLRYGSTSSPVGIEGEVRRFFETYGRAEGCASALAVACGASTVDPSSPYSTTSITDVEVHDLARKYFIEFGGKPRAENVFDASALPSLDNIKVSGRAEGLILYISRIIRSIWHAFIVDEVRTPAGGLEYKTGVPVPKLQSIQEKLVRLATFLEKNKSFIVGLSGAESLMVTSSKIEEVANQAEHRMLHSLVTLIEGMIEGISFALFLFDDKLTEIILSLEHEQRGQFCNATYSTLFATPAGQTVAKELVTAIVNRNIAAGVSVDTIADALRRRCGSFCSADDVVVFKALEQVKNAKSETDPDIRNRLLREGLRLFEETAASLTLDNLQDMVAQFRDLDYYPGAVQLALSVARETDRGNLALQFLTEPPTVRNATSDIYDKRCQCYELIFRVLEDLDNVHGRAPEMIDGVPSAATRLRNETWSLIYNSEDELFHYRLYDWLFAQGGTKADRLIDIESPFILGYLQYKGGESLDHCELLYQYHQRRENFYQAALVLHELAVSEFPLSLEKRLEFFSRAKNFCQSTYGPARKQMNELNQQLQEELDVAAIQHDLLKRLREDERITDEKKSKLEAQLGKTILSLSDLFNRYASPYGYHEICLCIFQAADWRGQAEIKKCWEQLISAKHTAAKEKGDVAPFEVVADCVRRYGSRFHLSEFIFPPTDLIPLLEVYAYEHQRDVGPPGWVVDTFIEAGIAEETILRVLEEMFWRDEIPFRGTARRRILQDAVYAVEKWWTRVVKRGGGEGFRAEAIAQTLKSMLGSVPRGPETDRVERLLADVRRRGGAGLI</sequence>
<dbReference type="Gene3D" id="1.25.40.440">
    <property type="entry name" value="Nucleoporin, helical domain, central subdomain"/>
    <property type="match status" value="1"/>
</dbReference>
<dbReference type="Gene3D" id="1.20.120.1880">
    <property type="entry name" value="Nucleoporin, helical C-terminal domain"/>
    <property type="match status" value="1"/>
</dbReference>
<dbReference type="Proteomes" id="UP000018144">
    <property type="component" value="Unassembled WGS sequence"/>
</dbReference>
<dbReference type="PANTHER" id="PTHR10350">
    <property type="entry name" value="NUCLEAR PORE COMPLEX PROTEIN NUP155"/>
    <property type="match status" value="1"/>
</dbReference>
<keyword evidence="4" id="KW-0539">Nucleus</keyword>
<feature type="domain" description="Nucleoporin Nup133/Nup155-like N-terminal" evidence="8">
    <location>
        <begin position="129"/>
        <end position="554"/>
    </location>
</feature>
<dbReference type="GO" id="GO:0017056">
    <property type="term" value="F:structural constituent of nuclear pore"/>
    <property type="evidence" value="ECO:0007669"/>
    <property type="project" value="InterPro"/>
</dbReference>
<dbReference type="Pfam" id="PF08801">
    <property type="entry name" value="Nucleoporin_N"/>
    <property type="match status" value="1"/>
</dbReference>
<keyword evidence="3" id="KW-0813">Transport</keyword>
<dbReference type="InterPro" id="IPR014908">
    <property type="entry name" value="Nucleoporin_Nup133/Nup155_N"/>
</dbReference>
<reference evidence="9 10" key="1">
    <citation type="journal article" date="2013" name="PLoS Genet.">
        <title>The genome and development-dependent transcriptomes of Pyronema confluens: a window into fungal evolution.</title>
        <authorList>
            <person name="Traeger S."/>
            <person name="Altegoer F."/>
            <person name="Freitag M."/>
            <person name="Gabaldon T."/>
            <person name="Kempken F."/>
            <person name="Kumar A."/>
            <person name="Marcet-Houben M."/>
            <person name="Poggeler S."/>
            <person name="Stajich J.E."/>
            <person name="Nowrousian M."/>
        </authorList>
    </citation>
    <scope>NUCLEOTIDE SEQUENCE [LARGE SCALE GENOMIC DNA]</scope>
    <source>
        <strain evidence="10">CBS 100304</strain>
        <tissue evidence="9">Vegetative mycelium</tissue>
    </source>
</reference>
<evidence type="ECO:0000256" key="3">
    <source>
        <dbReference type="ARBA" id="ARBA00022448"/>
    </source>
</evidence>
<dbReference type="OMA" id="SWAPFQK"/>
<evidence type="ECO:0000256" key="4">
    <source>
        <dbReference type="ARBA" id="ARBA00023242"/>
    </source>
</evidence>
<dbReference type="Pfam" id="PF03177">
    <property type="entry name" value="Nucleoporin_C"/>
    <property type="match status" value="1"/>
</dbReference>
<dbReference type="InterPro" id="IPR042533">
    <property type="entry name" value="Nucleoporin_Nup155_C_1"/>
</dbReference>
<evidence type="ECO:0000256" key="1">
    <source>
        <dbReference type="ARBA" id="ARBA00004123"/>
    </source>
</evidence>
<feature type="region of interest" description="Disordered" evidence="6">
    <location>
        <begin position="1"/>
        <end position="87"/>
    </location>
</feature>
<proteinExistence type="inferred from homology"/>
<keyword evidence="10" id="KW-1185">Reference proteome</keyword>
<evidence type="ECO:0000256" key="2">
    <source>
        <dbReference type="ARBA" id="ARBA00007373"/>
    </source>
</evidence>
<protein>
    <submittedName>
        <fullName evidence="9">Similar to Probable nucleoporin C890.06 acc. no. Q9URX8</fullName>
    </submittedName>
</protein>
<comment type="similarity">
    <text evidence="2">Belongs to the non-repetitive/WGA-negative nucleoporin family.</text>
</comment>
<dbReference type="InterPro" id="IPR042537">
    <property type="entry name" value="Nucleoporin_Nup155_C_2"/>
</dbReference>
<evidence type="ECO:0000313" key="9">
    <source>
        <dbReference type="EMBL" id="CCX16276.1"/>
    </source>
</evidence>
<name>U4LAW9_PYROM</name>
<evidence type="ECO:0000256" key="6">
    <source>
        <dbReference type="SAM" id="MobiDB-lite"/>
    </source>
</evidence>
<keyword evidence="5" id="KW-0175">Coiled coil</keyword>
<dbReference type="OrthoDB" id="338970at2759"/>
<dbReference type="GO" id="GO:0006405">
    <property type="term" value="P:RNA export from nucleus"/>
    <property type="evidence" value="ECO:0007669"/>
    <property type="project" value="TreeGrafter"/>
</dbReference>
<dbReference type="InterPro" id="IPR004870">
    <property type="entry name" value="Nucleoporin_Nup155"/>
</dbReference>
<evidence type="ECO:0000313" key="10">
    <source>
        <dbReference type="Proteomes" id="UP000018144"/>
    </source>
</evidence>
<accession>U4LAW9</accession>
<evidence type="ECO:0000256" key="5">
    <source>
        <dbReference type="SAM" id="Coils"/>
    </source>
</evidence>
<dbReference type="GO" id="GO:0044611">
    <property type="term" value="C:nuclear pore inner ring"/>
    <property type="evidence" value="ECO:0007669"/>
    <property type="project" value="TreeGrafter"/>
</dbReference>
<dbReference type="PANTHER" id="PTHR10350:SF6">
    <property type="entry name" value="NUCLEAR PORE COMPLEX PROTEIN NUP155"/>
    <property type="match status" value="1"/>
</dbReference>
<dbReference type="eggNOG" id="KOG1900">
    <property type="taxonomic scope" value="Eukaryota"/>
</dbReference>
<dbReference type="GO" id="GO:0000972">
    <property type="term" value="P:transcription-dependent tethering of RNA polymerase II gene DNA at nuclear periphery"/>
    <property type="evidence" value="ECO:0007669"/>
    <property type="project" value="TreeGrafter"/>
</dbReference>
<dbReference type="GO" id="GO:0036228">
    <property type="term" value="P:protein localization to nuclear inner membrane"/>
    <property type="evidence" value="ECO:0007669"/>
    <property type="project" value="TreeGrafter"/>
</dbReference>
<evidence type="ECO:0000259" key="7">
    <source>
        <dbReference type="Pfam" id="PF03177"/>
    </source>
</evidence>
<dbReference type="Gene3D" id="1.25.40.450">
    <property type="entry name" value="Nucleoporin, helical domain, N-terminal subdomain"/>
    <property type="match status" value="1"/>
</dbReference>
<dbReference type="FunFam" id="1.25.40.440:FF:000001">
    <property type="entry name" value="Nuclear pore complex subunit"/>
    <property type="match status" value="1"/>
</dbReference>
<dbReference type="STRING" id="1076935.U4LAW9"/>
<dbReference type="InterPro" id="IPR007187">
    <property type="entry name" value="Nucleoporin_Nup133/Nup155_C"/>
</dbReference>
<dbReference type="Gene3D" id="1.20.58.1780">
    <property type="match status" value="1"/>
</dbReference>
<feature type="coiled-coil region" evidence="5">
    <location>
        <begin position="1094"/>
        <end position="1138"/>
    </location>
</feature>
<dbReference type="InterPro" id="IPR042538">
    <property type="entry name" value="Nucleoporin_Nup155_C_3"/>
</dbReference>
<dbReference type="GO" id="GO:0006606">
    <property type="term" value="P:protein import into nucleus"/>
    <property type="evidence" value="ECO:0007669"/>
    <property type="project" value="TreeGrafter"/>
</dbReference>
<comment type="subcellular location">
    <subcellularLocation>
        <location evidence="1">Nucleus</location>
    </subcellularLocation>
</comment>
<gene>
    <name evidence="9" type="ORF">PCON_02872</name>
</gene>
<dbReference type="EMBL" id="HF936373">
    <property type="protein sequence ID" value="CCX16276.1"/>
    <property type="molecule type" value="Genomic_DNA"/>
</dbReference>
<evidence type="ECO:0000259" key="8">
    <source>
        <dbReference type="Pfam" id="PF08801"/>
    </source>
</evidence>
<feature type="domain" description="Nucleoporin Nup133/Nup155-like C-terminal" evidence="7">
    <location>
        <begin position="660"/>
        <end position="1323"/>
    </location>
</feature>